<evidence type="ECO:0000256" key="2">
    <source>
        <dbReference type="SAM" id="SignalP"/>
    </source>
</evidence>
<name>A0A0T6LVG9_WENVI</name>
<evidence type="ECO:0000313" key="4">
    <source>
        <dbReference type="Proteomes" id="UP000050867"/>
    </source>
</evidence>
<feature type="signal peptide" evidence="2">
    <location>
        <begin position="1"/>
        <end position="26"/>
    </location>
</feature>
<organism evidence="3 4">
    <name type="scientific">Wenjunlia vitaminophila</name>
    <name type="common">Streptomyces vitaminophilus</name>
    <dbReference type="NCBI Taxonomy" id="76728"/>
    <lineage>
        <taxon>Bacteria</taxon>
        <taxon>Bacillati</taxon>
        <taxon>Actinomycetota</taxon>
        <taxon>Actinomycetes</taxon>
        <taxon>Kitasatosporales</taxon>
        <taxon>Streptomycetaceae</taxon>
        <taxon>Wenjunlia</taxon>
    </lineage>
</organism>
<dbReference type="RefSeq" id="WP_018384620.1">
    <property type="nucleotide sequence ID" value="NZ_LLZU01000007.1"/>
</dbReference>
<comment type="caution">
    <text evidence="3">The sequence shown here is derived from an EMBL/GenBank/DDBJ whole genome shotgun (WGS) entry which is preliminary data.</text>
</comment>
<keyword evidence="2" id="KW-0732">Signal</keyword>
<sequence length="181" mass="18196">MRAARILAAAVLTGAALGGTAPAALAEEPTEATRDAGEQSEGTGSHAPHDLRVTPQRVYQGGKVTVTVRGENCRHGQGHVESRAFPRTALNALRTEGAAYAAPSVHRDISPGPYAITVSCRGRSVTGAPFTVIHGHGPEGGEGGSVEGVSTLQTAVGAALVAAAVGGSVYLTRRHSDGGSA</sequence>
<feature type="chain" id="PRO_5006670732" evidence="2">
    <location>
        <begin position="27"/>
        <end position="181"/>
    </location>
</feature>
<dbReference type="AlphaFoldDB" id="A0A0T6LVG9"/>
<proteinExistence type="predicted"/>
<gene>
    <name evidence="3" type="ORF">AQ490_17455</name>
</gene>
<reference evidence="3 4" key="1">
    <citation type="submission" date="2015-10" db="EMBL/GenBank/DDBJ databases">
        <title>Draft genome sequence of pyrrolomycin-producing Streptomyces vitaminophilus.</title>
        <authorList>
            <person name="Graham D.E."/>
            <person name="Mahan K.M."/>
            <person name="Klingeman D.M."/>
            <person name="Hettich R.L."/>
            <person name="Parry R.J."/>
        </authorList>
    </citation>
    <scope>NUCLEOTIDE SEQUENCE [LARGE SCALE GENOMIC DNA]</scope>
    <source>
        <strain evidence="3 4">ATCC 31673</strain>
    </source>
</reference>
<dbReference type="Proteomes" id="UP000050867">
    <property type="component" value="Unassembled WGS sequence"/>
</dbReference>
<accession>A0A0T6LVG9</accession>
<dbReference type="EMBL" id="LLZU01000007">
    <property type="protein sequence ID" value="KRV50016.1"/>
    <property type="molecule type" value="Genomic_DNA"/>
</dbReference>
<evidence type="ECO:0000256" key="1">
    <source>
        <dbReference type="SAM" id="MobiDB-lite"/>
    </source>
</evidence>
<evidence type="ECO:0000313" key="3">
    <source>
        <dbReference type="EMBL" id="KRV50016.1"/>
    </source>
</evidence>
<feature type="region of interest" description="Disordered" evidence="1">
    <location>
        <begin position="25"/>
        <end position="55"/>
    </location>
</feature>
<dbReference type="STRING" id="76728.AQ490_17455"/>
<protein>
    <submittedName>
        <fullName evidence="3">Uncharacterized protein</fullName>
    </submittedName>
</protein>
<dbReference type="OrthoDB" id="3480624at2"/>
<keyword evidence="4" id="KW-1185">Reference proteome</keyword>